<dbReference type="Proteomes" id="UP001529510">
    <property type="component" value="Unassembled WGS sequence"/>
</dbReference>
<name>A0ABD0NM69_CIRMR</name>
<keyword evidence="2" id="KW-1185">Reference proteome</keyword>
<proteinExistence type="predicted"/>
<protein>
    <submittedName>
        <fullName evidence="1">Uncharacterized protein</fullName>
    </submittedName>
</protein>
<feature type="non-terminal residue" evidence="1">
    <location>
        <position position="1"/>
    </location>
</feature>
<feature type="non-terminal residue" evidence="1">
    <location>
        <position position="71"/>
    </location>
</feature>
<dbReference type="EMBL" id="JAMKFB020000021">
    <property type="protein sequence ID" value="KAL0162432.1"/>
    <property type="molecule type" value="Genomic_DNA"/>
</dbReference>
<comment type="caution">
    <text evidence="1">The sequence shown here is derived from an EMBL/GenBank/DDBJ whole genome shotgun (WGS) entry which is preliminary data.</text>
</comment>
<accession>A0ABD0NM69</accession>
<gene>
    <name evidence="1" type="ORF">M9458_041828</name>
</gene>
<sequence>VLQRGEPYPQVILPQFGGYWIEDPEAPVAIPNWENGFFEEEDGEGSNSGQFGYRLESNYAIRAYRKHFLGR</sequence>
<organism evidence="1 2">
    <name type="scientific">Cirrhinus mrigala</name>
    <name type="common">Mrigala</name>
    <dbReference type="NCBI Taxonomy" id="683832"/>
    <lineage>
        <taxon>Eukaryota</taxon>
        <taxon>Metazoa</taxon>
        <taxon>Chordata</taxon>
        <taxon>Craniata</taxon>
        <taxon>Vertebrata</taxon>
        <taxon>Euteleostomi</taxon>
        <taxon>Actinopterygii</taxon>
        <taxon>Neopterygii</taxon>
        <taxon>Teleostei</taxon>
        <taxon>Ostariophysi</taxon>
        <taxon>Cypriniformes</taxon>
        <taxon>Cyprinidae</taxon>
        <taxon>Labeoninae</taxon>
        <taxon>Labeonini</taxon>
        <taxon>Cirrhinus</taxon>
    </lineage>
</organism>
<reference evidence="1 2" key="1">
    <citation type="submission" date="2024-05" db="EMBL/GenBank/DDBJ databases">
        <title>Genome sequencing and assembly of Indian major carp, Cirrhinus mrigala (Hamilton, 1822).</title>
        <authorList>
            <person name="Mohindra V."/>
            <person name="Chowdhury L.M."/>
            <person name="Lal K."/>
            <person name="Jena J.K."/>
        </authorList>
    </citation>
    <scope>NUCLEOTIDE SEQUENCE [LARGE SCALE GENOMIC DNA]</scope>
    <source>
        <strain evidence="1">CM1030</strain>
        <tissue evidence="1">Blood</tissue>
    </source>
</reference>
<dbReference type="AlphaFoldDB" id="A0ABD0NM69"/>
<evidence type="ECO:0000313" key="2">
    <source>
        <dbReference type="Proteomes" id="UP001529510"/>
    </source>
</evidence>
<evidence type="ECO:0000313" key="1">
    <source>
        <dbReference type="EMBL" id="KAL0162432.1"/>
    </source>
</evidence>